<gene>
    <name evidence="2" type="ORF">EVAR_26793_1</name>
</gene>
<accession>A0A4C1WG37</accession>
<dbReference type="AlphaFoldDB" id="A0A4C1WG37"/>
<keyword evidence="3" id="KW-1185">Reference proteome</keyword>
<comment type="caution">
    <text evidence="2">The sequence shown here is derived from an EMBL/GenBank/DDBJ whole genome shotgun (WGS) entry which is preliminary data.</text>
</comment>
<proteinExistence type="predicted"/>
<sequence length="120" mass="13385">MTLKHIPKLSYTYRAGSERGASHFVDAGARAPGGINLPPLIPTSARPSLSDRGELEVQRPKAEIKRSLSGMAYLSSGLINIRYNKFMYHDKNTKMRSPAARLLGTTDYVVPTYYRRLLTS</sequence>
<organism evidence="2 3">
    <name type="scientific">Eumeta variegata</name>
    <name type="common">Bagworm moth</name>
    <name type="synonym">Eumeta japonica</name>
    <dbReference type="NCBI Taxonomy" id="151549"/>
    <lineage>
        <taxon>Eukaryota</taxon>
        <taxon>Metazoa</taxon>
        <taxon>Ecdysozoa</taxon>
        <taxon>Arthropoda</taxon>
        <taxon>Hexapoda</taxon>
        <taxon>Insecta</taxon>
        <taxon>Pterygota</taxon>
        <taxon>Neoptera</taxon>
        <taxon>Endopterygota</taxon>
        <taxon>Lepidoptera</taxon>
        <taxon>Glossata</taxon>
        <taxon>Ditrysia</taxon>
        <taxon>Tineoidea</taxon>
        <taxon>Psychidae</taxon>
        <taxon>Oiketicinae</taxon>
        <taxon>Eumeta</taxon>
    </lineage>
</organism>
<name>A0A4C1WG37_EUMVA</name>
<dbReference type="Proteomes" id="UP000299102">
    <property type="component" value="Unassembled WGS sequence"/>
</dbReference>
<dbReference type="EMBL" id="BGZK01000537">
    <property type="protein sequence ID" value="GBP49085.1"/>
    <property type="molecule type" value="Genomic_DNA"/>
</dbReference>
<evidence type="ECO:0000256" key="1">
    <source>
        <dbReference type="SAM" id="MobiDB-lite"/>
    </source>
</evidence>
<protein>
    <submittedName>
        <fullName evidence="2">Uncharacterized protein</fullName>
    </submittedName>
</protein>
<evidence type="ECO:0000313" key="2">
    <source>
        <dbReference type="EMBL" id="GBP49085.1"/>
    </source>
</evidence>
<reference evidence="2 3" key="1">
    <citation type="journal article" date="2019" name="Commun. Biol.">
        <title>The bagworm genome reveals a unique fibroin gene that provides high tensile strength.</title>
        <authorList>
            <person name="Kono N."/>
            <person name="Nakamura H."/>
            <person name="Ohtoshi R."/>
            <person name="Tomita M."/>
            <person name="Numata K."/>
            <person name="Arakawa K."/>
        </authorList>
    </citation>
    <scope>NUCLEOTIDE SEQUENCE [LARGE SCALE GENOMIC DNA]</scope>
</reference>
<evidence type="ECO:0000313" key="3">
    <source>
        <dbReference type="Proteomes" id="UP000299102"/>
    </source>
</evidence>
<feature type="region of interest" description="Disordered" evidence="1">
    <location>
        <begin position="36"/>
        <end position="57"/>
    </location>
</feature>